<feature type="transmembrane region" description="Helical" evidence="1">
    <location>
        <begin position="66"/>
        <end position="85"/>
    </location>
</feature>
<sequence>MIDSIPVFIGITILFMGGCAFMTGNALARTWRPWWMGALYALGLGAADRFIGFALFGGSLLSPGGYAIDTMVLEAITLAAWRVTLAKRMCDQYPWLYQRTGLFGWTDKIAHRH</sequence>
<dbReference type="AlphaFoldDB" id="A0A178MS19"/>
<accession>A0A178MS19</accession>
<name>A0A178MS19_9PROT</name>
<evidence type="ECO:0000313" key="3">
    <source>
        <dbReference type="EMBL" id="OAN50908.1"/>
    </source>
</evidence>
<comment type="caution">
    <text evidence="3">The sequence shown here is derived from an EMBL/GenBank/DDBJ whole genome shotgun (WGS) entry which is preliminary data.</text>
</comment>
<reference evidence="3 4" key="1">
    <citation type="submission" date="2016-04" db="EMBL/GenBank/DDBJ databases">
        <title>Draft genome sequence of freshwater magnetotactic bacteria Magnetospirillum marisnigri SP-1 and Magnetospirillum moscoviense BB-1.</title>
        <authorList>
            <person name="Koziaeva V."/>
            <person name="Dziuba M.V."/>
            <person name="Ivanov T.M."/>
            <person name="Kuznetsov B."/>
            <person name="Grouzdev D.S."/>
        </authorList>
    </citation>
    <scope>NUCLEOTIDE SEQUENCE [LARGE SCALE GENOMIC DNA]</scope>
    <source>
        <strain evidence="3 4">BB-1</strain>
    </source>
</reference>
<dbReference type="OrthoDB" id="9806174at2"/>
<feature type="domain" description="DUF6867" evidence="2">
    <location>
        <begin position="4"/>
        <end position="108"/>
    </location>
</feature>
<dbReference type="EMBL" id="LWQU01000134">
    <property type="protein sequence ID" value="OAN50908.1"/>
    <property type="molecule type" value="Genomic_DNA"/>
</dbReference>
<keyword evidence="1" id="KW-0472">Membrane</keyword>
<evidence type="ECO:0000259" key="2">
    <source>
        <dbReference type="Pfam" id="PF21741"/>
    </source>
</evidence>
<keyword evidence="1" id="KW-0812">Transmembrane</keyword>
<evidence type="ECO:0000256" key="1">
    <source>
        <dbReference type="SAM" id="Phobius"/>
    </source>
</evidence>
<keyword evidence="4" id="KW-1185">Reference proteome</keyword>
<dbReference type="Pfam" id="PF21741">
    <property type="entry name" value="DUF6867"/>
    <property type="match status" value="1"/>
</dbReference>
<feature type="transmembrane region" description="Helical" evidence="1">
    <location>
        <begin position="6"/>
        <end position="27"/>
    </location>
</feature>
<keyword evidence="1" id="KW-1133">Transmembrane helix</keyword>
<proteinExistence type="predicted"/>
<evidence type="ECO:0000313" key="4">
    <source>
        <dbReference type="Proteomes" id="UP000078543"/>
    </source>
</evidence>
<dbReference type="STRING" id="1437059.A6A05_11615"/>
<protein>
    <recommendedName>
        <fullName evidence="2">DUF6867 domain-containing protein</fullName>
    </recommendedName>
</protein>
<feature type="transmembrane region" description="Helical" evidence="1">
    <location>
        <begin position="39"/>
        <end position="60"/>
    </location>
</feature>
<dbReference type="Proteomes" id="UP000078543">
    <property type="component" value="Unassembled WGS sequence"/>
</dbReference>
<gene>
    <name evidence="3" type="ORF">A6A05_11615</name>
</gene>
<dbReference type="RefSeq" id="WP_068499889.1">
    <property type="nucleotide sequence ID" value="NZ_LWQU01000134.1"/>
</dbReference>
<dbReference type="InterPro" id="IPR049201">
    <property type="entry name" value="DUF6867"/>
</dbReference>
<organism evidence="3 4">
    <name type="scientific">Magnetospirillum moscoviense</name>
    <dbReference type="NCBI Taxonomy" id="1437059"/>
    <lineage>
        <taxon>Bacteria</taxon>
        <taxon>Pseudomonadati</taxon>
        <taxon>Pseudomonadota</taxon>
        <taxon>Alphaproteobacteria</taxon>
        <taxon>Rhodospirillales</taxon>
        <taxon>Rhodospirillaceae</taxon>
        <taxon>Magnetospirillum</taxon>
    </lineage>
</organism>